<proteinExistence type="predicted"/>
<gene>
    <name evidence="4" type="ORF">K489DRAFT_167720</name>
</gene>
<dbReference type="SUPFAM" id="SSF55486">
    <property type="entry name" value="Metalloproteases ('zincins'), catalytic domain"/>
    <property type="match status" value="1"/>
</dbReference>
<accession>A0A6J3LR74</accession>
<keyword evidence="1" id="KW-0732">Signal</keyword>
<reference evidence="4" key="2">
    <citation type="submission" date="2020-04" db="EMBL/GenBank/DDBJ databases">
        <authorList>
            <consortium name="NCBI Genome Project"/>
        </authorList>
    </citation>
    <scope>NUCLEOTIDE SEQUENCE</scope>
    <source>
        <strain evidence="4">CBS 342.82</strain>
    </source>
</reference>
<dbReference type="RefSeq" id="XP_033454810.1">
    <property type="nucleotide sequence ID" value="XM_033599344.1"/>
</dbReference>
<dbReference type="GO" id="GO:0005178">
    <property type="term" value="F:integrin binding"/>
    <property type="evidence" value="ECO:0007669"/>
    <property type="project" value="TreeGrafter"/>
</dbReference>
<feature type="domain" description="Putative peptidase" evidence="2">
    <location>
        <begin position="9"/>
        <end position="242"/>
    </location>
</feature>
<feature type="signal peptide" evidence="1">
    <location>
        <begin position="1"/>
        <end position="16"/>
    </location>
</feature>
<reference evidence="4" key="1">
    <citation type="submission" date="2020-01" db="EMBL/GenBank/DDBJ databases">
        <authorList>
            <consortium name="DOE Joint Genome Institute"/>
            <person name="Haridas S."/>
            <person name="Albert R."/>
            <person name="Binder M."/>
            <person name="Bloem J."/>
            <person name="Labutti K."/>
            <person name="Salamov A."/>
            <person name="Andreopoulos B."/>
            <person name="Baker S.E."/>
            <person name="Barry K."/>
            <person name="Bills G."/>
            <person name="Bluhm B.H."/>
            <person name="Cannon C."/>
            <person name="Castanera R."/>
            <person name="Culley D.E."/>
            <person name="Daum C."/>
            <person name="Ezra D."/>
            <person name="Gonzalez J.B."/>
            <person name="Henrissat B."/>
            <person name="Kuo A."/>
            <person name="Liang C."/>
            <person name="Lipzen A."/>
            <person name="Lutzoni F."/>
            <person name="Magnuson J."/>
            <person name="Mondo S."/>
            <person name="Nolan M."/>
            <person name="Ohm R."/>
            <person name="Pangilinan J."/>
            <person name="Park H.-J."/>
            <person name="Ramirez L."/>
            <person name="Alfaro M."/>
            <person name="Sun H."/>
            <person name="Tritt A."/>
            <person name="Yoshinaga Y."/>
            <person name="Zwiers L.-H."/>
            <person name="Turgeon B.G."/>
            <person name="Goodwin S.B."/>
            <person name="Spatafora J.W."/>
            <person name="Crous P.W."/>
            <person name="Grigoriev I.V."/>
        </authorList>
    </citation>
    <scope>NUCLEOTIDE SEQUENCE</scope>
    <source>
        <strain evidence="4">CBS 342.82</strain>
    </source>
</reference>
<dbReference type="PANTHER" id="PTHR39399">
    <property type="entry name" value="PROTEIN ZPS1"/>
    <property type="match status" value="1"/>
</dbReference>
<dbReference type="GO" id="GO:0005576">
    <property type="term" value="C:extracellular region"/>
    <property type="evidence" value="ECO:0007669"/>
    <property type="project" value="TreeGrafter"/>
</dbReference>
<dbReference type="InterPro" id="IPR039124">
    <property type="entry name" value="PRA1-like"/>
</dbReference>
<feature type="chain" id="PRO_5026919513" evidence="1">
    <location>
        <begin position="17"/>
        <end position="315"/>
    </location>
</feature>
<dbReference type="GO" id="GO:0009986">
    <property type="term" value="C:cell surface"/>
    <property type="evidence" value="ECO:0007669"/>
    <property type="project" value="TreeGrafter"/>
</dbReference>
<evidence type="ECO:0000259" key="2">
    <source>
        <dbReference type="Pfam" id="PF13933"/>
    </source>
</evidence>
<dbReference type="AlphaFoldDB" id="A0A6J3LR74"/>
<dbReference type="Pfam" id="PF13933">
    <property type="entry name" value="HRXXH"/>
    <property type="match status" value="1"/>
</dbReference>
<name>A0A6J3LR74_9PEZI</name>
<dbReference type="CDD" id="cd11307">
    <property type="entry name" value="M35_Asp_f2_like"/>
    <property type="match status" value="1"/>
</dbReference>
<protein>
    <submittedName>
        <fullName evidence="4">Zincin</fullName>
    </submittedName>
</protein>
<dbReference type="GO" id="GO:0008270">
    <property type="term" value="F:zinc ion binding"/>
    <property type="evidence" value="ECO:0007669"/>
    <property type="project" value="TreeGrafter"/>
</dbReference>
<evidence type="ECO:0000256" key="1">
    <source>
        <dbReference type="SAM" id="SignalP"/>
    </source>
</evidence>
<dbReference type="GeneID" id="54357143"/>
<dbReference type="Proteomes" id="UP000504637">
    <property type="component" value="Unplaced"/>
</dbReference>
<evidence type="ECO:0000313" key="3">
    <source>
        <dbReference type="Proteomes" id="UP000504637"/>
    </source>
</evidence>
<dbReference type="GO" id="GO:0009277">
    <property type="term" value="C:fungal-type cell wall"/>
    <property type="evidence" value="ECO:0007669"/>
    <property type="project" value="TreeGrafter"/>
</dbReference>
<organism evidence="4">
    <name type="scientific">Dissoconium aciculare CBS 342.82</name>
    <dbReference type="NCBI Taxonomy" id="1314786"/>
    <lineage>
        <taxon>Eukaryota</taxon>
        <taxon>Fungi</taxon>
        <taxon>Dikarya</taxon>
        <taxon>Ascomycota</taxon>
        <taxon>Pezizomycotina</taxon>
        <taxon>Dothideomycetes</taxon>
        <taxon>Dothideomycetidae</taxon>
        <taxon>Mycosphaerellales</taxon>
        <taxon>Dissoconiaceae</taxon>
        <taxon>Dissoconium</taxon>
    </lineage>
</organism>
<keyword evidence="3" id="KW-1185">Reference proteome</keyword>
<dbReference type="InterPro" id="IPR024079">
    <property type="entry name" value="MetalloPept_cat_dom_sf"/>
</dbReference>
<dbReference type="Gene3D" id="3.40.390.10">
    <property type="entry name" value="Collagenase (Catalytic Domain)"/>
    <property type="match status" value="1"/>
</dbReference>
<reference evidence="4" key="3">
    <citation type="submission" date="2025-08" db="UniProtKB">
        <authorList>
            <consortium name="RefSeq"/>
        </authorList>
    </citation>
    <scope>IDENTIFICATION</scope>
    <source>
        <strain evidence="4">CBS 342.82</strain>
    </source>
</reference>
<dbReference type="OrthoDB" id="4689212at2759"/>
<sequence length="315" mass="32474">MKFTLSVLSTLAVVSAAPIEDRAVPFQQAAAAPWNAGAVNDWQIHPSCNASQALQIRTGLEETVKLAAHAKNHVLRWGNESAIYRKYFGNSPSAEVIGAFDLVASGDRGGALFRCDDPDGNCAPNPTTWAGHWRGNNATGETVICPLSFQIRRPLVSLCGLGYNVRQSSRVVYWASDLLHRLYHMPAFGQNYIEHYASGYDGITAAAAAGSSNSTHDSDGLQYFALEAYAYDVVVPGVGCPGPSGKLGATSSAAAPAATSSAASTSSGAAAAATTSRAATISTAATSTATAATAATTSAIPANCHTHADGAIHCV</sequence>
<dbReference type="InterPro" id="IPR029482">
    <property type="entry name" value="HRXXH"/>
</dbReference>
<dbReference type="GO" id="GO:0008237">
    <property type="term" value="F:metallopeptidase activity"/>
    <property type="evidence" value="ECO:0007669"/>
    <property type="project" value="InterPro"/>
</dbReference>
<dbReference type="PANTHER" id="PTHR39399:SF1">
    <property type="entry name" value="PROTEIN ZPS1"/>
    <property type="match status" value="1"/>
</dbReference>
<evidence type="ECO:0000313" key="4">
    <source>
        <dbReference type="RefSeq" id="XP_033454810.1"/>
    </source>
</evidence>